<dbReference type="EMBL" id="BOMW01000023">
    <property type="protein sequence ID" value="GIF04956.1"/>
    <property type="molecule type" value="Genomic_DNA"/>
</dbReference>
<gene>
    <name evidence="2" type="ORF">Asi03nite_24940</name>
</gene>
<organism evidence="2 3">
    <name type="scientific">Actinoplanes siamensis</name>
    <dbReference type="NCBI Taxonomy" id="1223317"/>
    <lineage>
        <taxon>Bacteria</taxon>
        <taxon>Bacillati</taxon>
        <taxon>Actinomycetota</taxon>
        <taxon>Actinomycetes</taxon>
        <taxon>Micromonosporales</taxon>
        <taxon>Micromonosporaceae</taxon>
        <taxon>Actinoplanes</taxon>
    </lineage>
</organism>
<sequence length="51" mass="5224">MESTYSPQFSGPQLAEPAEPEQSGPAPAVPALIFLESADDAGICDVDGVCD</sequence>
<protein>
    <submittedName>
        <fullName evidence="2">Uncharacterized protein</fullName>
    </submittedName>
</protein>
<proteinExistence type="predicted"/>
<evidence type="ECO:0000256" key="1">
    <source>
        <dbReference type="SAM" id="MobiDB-lite"/>
    </source>
</evidence>
<evidence type="ECO:0000313" key="2">
    <source>
        <dbReference type="EMBL" id="GIF04956.1"/>
    </source>
</evidence>
<dbReference type="Proteomes" id="UP000629619">
    <property type="component" value="Unassembled WGS sequence"/>
</dbReference>
<feature type="compositionally biased region" description="Polar residues" evidence="1">
    <location>
        <begin position="1"/>
        <end position="11"/>
    </location>
</feature>
<reference evidence="2" key="1">
    <citation type="submission" date="2021-01" db="EMBL/GenBank/DDBJ databases">
        <title>Whole genome shotgun sequence of Actinoplanes siamensis NBRC 109076.</title>
        <authorList>
            <person name="Komaki H."/>
            <person name="Tamura T."/>
        </authorList>
    </citation>
    <scope>NUCLEOTIDE SEQUENCE</scope>
    <source>
        <strain evidence="2">NBRC 109076</strain>
    </source>
</reference>
<dbReference type="AlphaFoldDB" id="A0A919TJ71"/>
<dbReference type="RefSeq" id="WP_203679255.1">
    <property type="nucleotide sequence ID" value="NZ_BOMW01000023.1"/>
</dbReference>
<comment type="caution">
    <text evidence="2">The sequence shown here is derived from an EMBL/GenBank/DDBJ whole genome shotgun (WGS) entry which is preliminary data.</text>
</comment>
<keyword evidence="3" id="KW-1185">Reference proteome</keyword>
<accession>A0A919TJ71</accession>
<evidence type="ECO:0000313" key="3">
    <source>
        <dbReference type="Proteomes" id="UP000629619"/>
    </source>
</evidence>
<feature type="region of interest" description="Disordered" evidence="1">
    <location>
        <begin position="1"/>
        <end position="29"/>
    </location>
</feature>
<name>A0A919TJ71_9ACTN</name>